<dbReference type="PROSITE" id="PS50294">
    <property type="entry name" value="WD_REPEATS_REGION"/>
    <property type="match status" value="2"/>
</dbReference>
<comment type="similarity">
    <text evidence="1">Belongs to the WD repeat CDC20/Fizzy family.</text>
</comment>
<dbReference type="GO" id="GO:0051301">
    <property type="term" value="P:cell division"/>
    <property type="evidence" value="ECO:0007669"/>
    <property type="project" value="UniProtKB-KW"/>
</dbReference>
<dbReference type="InterPro" id="IPR036322">
    <property type="entry name" value="WD40_repeat_dom_sf"/>
</dbReference>
<dbReference type="InterPro" id="IPR033010">
    <property type="entry name" value="Cdc20/Fizzy"/>
</dbReference>
<feature type="compositionally biased region" description="Low complexity" evidence="8">
    <location>
        <begin position="27"/>
        <end position="39"/>
    </location>
</feature>
<keyword evidence="5" id="KW-0498">Mitosis</keyword>
<evidence type="ECO:0000256" key="7">
    <source>
        <dbReference type="PROSITE-ProRule" id="PRU00221"/>
    </source>
</evidence>
<keyword evidence="3" id="KW-0132">Cell division</keyword>
<dbReference type="InterPro" id="IPR019775">
    <property type="entry name" value="WD40_repeat_CS"/>
</dbReference>
<dbReference type="PANTHER" id="PTHR19918">
    <property type="entry name" value="CELL DIVISION CYCLE 20 CDC20 FIZZY -RELATED"/>
    <property type="match status" value="1"/>
</dbReference>
<keyword evidence="6" id="KW-0131">Cell cycle</keyword>
<dbReference type="OMA" id="KERIGCI"/>
<dbReference type="Pfam" id="PF24807">
    <property type="entry name" value="WD40_CDC20-Fz"/>
    <property type="match status" value="1"/>
</dbReference>
<accession>A0A078AB19</accession>
<evidence type="ECO:0000313" key="10">
    <source>
        <dbReference type="EMBL" id="CDW78802.1"/>
    </source>
</evidence>
<dbReference type="AlphaFoldDB" id="A0A078AB19"/>
<feature type="repeat" description="WD" evidence="7">
    <location>
        <begin position="404"/>
        <end position="439"/>
    </location>
</feature>
<evidence type="ECO:0000313" key="11">
    <source>
        <dbReference type="Proteomes" id="UP000039865"/>
    </source>
</evidence>
<dbReference type="GO" id="GO:1990757">
    <property type="term" value="F:ubiquitin ligase activator activity"/>
    <property type="evidence" value="ECO:0007669"/>
    <property type="project" value="TreeGrafter"/>
</dbReference>
<dbReference type="GO" id="GO:1905786">
    <property type="term" value="P:positive regulation of anaphase-promoting complex-dependent catabolic process"/>
    <property type="evidence" value="ECO:0007669"/>
    <property type="project" value="TreeGrafter"/>
</dbReference>
<evidence type="ECO:0000256" key="1">
    <source>
        <dbReference type="ARBA" id="ARBA00006445"/>
    </source>
</evidence>
<keyword evidence="2 7" id="KW-0853">WD repeat</keyword>
<feature type="repeat" description="WD" evidence="7">
    <location>
        <begin position="551"/>
        <end position="584"/>
    </location>
</feature>
<feature type="domain" description="CDC20/Fizzy WD40" evidence="9">
    <location>
        <begin position="268"/>
        <end position="582"/>
    </location>
</feature>
<evidence type="ECO:0000256" key="8">
    <source>
        <dbReference type="SAM" id="MobiDB-lite"/>
    </source>
</evidence>
<dbReference type="InterPro" id="IPR001680">
    <property type="entry name" value="WD40_rpt"/>
</dbReference>
<gene>
    <name evidence="10" type="primary">Contig584.g652</name>
    <name evidence="10" type="ORF">STYLEM_7786</name>
</gene>
<feature type="region of interest" description="Disordered" evidence="8">
    <location>
        <begin position="1"/>
        <end position="39"/>
    </location>
</feature>
<feature type="compositionally biased region" description="Low complexity" evidence="8">
    <location>
        <begin position="113"/>
        <end position="156"/>
    </location>
</feature>
<feature type="region of interest" description="Disordered" evidence="8">
    <location>
        <begin position="89"/>
        <end position="166"/>
    </location>
</feature>
<proteinExistence type="inferred from homology"/>
<dbReference type="OrthoDB" id="282605at2759"/>
<evidence type="ECO:0000256" key="2">
    <source>
        <dbReference type="ARBA" id="ARBA00022574"/>
    </source>
</evidence>
<dbReference type="Proteomes" id="UP000039865">
    <property type="component" value="Unassembled WGS sequence"/>
</dbReference>
<evidence type="ECO:0000256" key="3">
    <source>
        <dbReference type="ARBA" id="ARBA00022618"/>
    </source>
</evidence>
<dbReference type="SMART" id="SM00320">
    <property type="entry name" value="WD40"/>
    <property type="match status" value="7"/>
</dbReference>
<dbReference type="GO" id="GO:0005680">
    <property type="term" value="C:anaphase-promoting complex"/>
    <property type="evidence" value="ECO:0007669"/>
    <property type="project" value="TreeGrafter"/>
</dbReference>
<dbReference type="PROSITE" id="PS00678">
    <property type="entry name" value="WD_REPEATS_1"/>
    <property type="match status" value="1"/>
</dbReference>
<dbReference type="GO" id="GO:0010997">
    <property type="term" value="F:anaphase-promoting complex binding"/>
    <property type="evidence" value="ECO:0007669"/>
    <property type="project" value="InterPro"/>
</dbReference>
<keyword evidence="11" id="KW-1185">Reference proteome</keyword>
<organism evidence="10 11">
    <name type="scientific">Stylonychia lemnae</name>
    <name type="common">Ciliate</name>
    <dbReference type="NCBI Taxonomy" id="5949"/>
    <lineage>
        <taxon>Eukaryota</taxon>
        <taxon>Sar</taxon>
        <taxon>Alveolata</taxon>
        <taxon>Ciliophora</taxon>
        <taxon>Intramacronucleata</taxon>
        <taxon>Spirotrichea</taxon>
        <taxon>Stichotrichia</taxon>
        <taxon>Sporadotrichida</taxon>
        <taxon>Oxytrichidae</taxon>
        <taxon>Stylonychinae</taxon>
        <taxon>Stylonychia</taxon>
    </lineage>
</organism>
<evidence type="ECO:0000256" key="5">
    <source>
        <dbReference type="ARBA" id="ARBA00022776"/>
    </source>
</evidence>
<dbReference type="InterPro" id="IPR015943">
    <property type="entry name" value="WD40/YVTN_repeat-like_dom_sf"/>
</dbReference>
<reference evidence="10 11" key="1">
    <citation type="submission" date="2014-06" db="EMBL/GenBank/DDBJ databases">
        <authorList>
            <person name="Swart Estienne"/>
        </authorList>
    </citation>
    <scope>NUCLEOTIDE SEQUENCE [LARGE SCALE GENOMIC DNA]</scope>
    <source>
        <strain evidence="10 11">130c</strain>
    </source>
</reference>
<sequence>MRQTSQKENSSIASNGGVNGNRKSCPNSKSSILSGGSISNGRYSCMSGDSCTDKSSRSSSNNYKADRFIPFRGTQDNFFEEFIMNNDPFNETKKKKRQGSNSRQSNQINGVATDNTNNNSNIVTNTRSTNSNSNNQTTSNTIMADNSNYSSNSSSSPDGIQYSRGSGNKIKQTFQEFITESLFSNNRGSPNTLTIKEAQEEEQLRSKITDDKALALTKQRILSFKEKKDKPTMSLQKNLSLISSIAQEKTHKQKKSLRYIPQVPEKILDAPDLQDDYYLNLLDWSQENILAVCLAQTVYLWNSDSGEIKQLFDTENDDDIVTSVSWMKGSGSVIAIGTQSKQIHLWDTNKFERIRTFEGQHTERVSSLSWNPLHTSLLSSGSLDSFIHNNDVRVPIQQSMICTYKAHRQEVCGLKWSPDGQQLASGGNDNLLCIWDINNRMRGIPQMSHISHSPSVYGPRYCFTDHKAAVKALSWCPWQKNLLASGGGSRDQCIKFWNTDKGSLINSVQTDSQVCALQWNPYEKEILSSHGFINNQLSIWKYPNMKKVADLRGHTSRVLHLALSPDGTTVASAAADETLRFWKVFQPSSSTGVLPMSKSSLGFTNKCPSTDLLMADSNKFFQTPSVFATALR</sequence>
<evidence type="ECO:0000256" key="6">
    <source>
        <dbReference type="ARBA" id="ARBA00023306"/>
    </source>
</evidence>
<feature type="compositionally biased region" description="Polar residues" evidence="8">
    <location>
        <begin position="1"/>
        <end position="26"/>
    </location>
</feature>
<dbReference type="PANTHER" id="PTHR19918:SF8">
    <property type="entry name" value="FI02843P"/>
    <property type="match status" value="1"/>
</dbReference>
<dbReference type="EMBL" id="CCKQ01007437">
    <property type="protein sequence ID" value="CDW78802.1"/>
    <property type="molecule type" value="Genomic_DNA"/>
</dbReference>
<dbReference type="InParanoid" id="A0A078AB19"/>
<dbReference type="Gene3D" id="2.130.10.10">
    <property type="entry name" value="YVTN repeat-like/Quinoprotein amine dehydrogenase"/>
    <property type="match status" value="1"/>
</dbReference>
<keyword evidence="4" id="KW-0677">Repeat</keyword>
<feature type="compositionally biased region" description="Polar residues" evidence="8">
    <location>
        <begin position="99"/>
        <end position="112"/>
    </location>
</feature>
<dbReference type="SUPFAM" id="SSF50978">
    <property type="entry name" value="WD40 repeat-like"/>
    <property type="match status" value="1"/>
</dbReference>
<dbReference type="InterPro" id="IPR056150">
    <property type="entry name" value="WD40_CDC20-Fz"/>
</dbReference>
<evidence type="ECO:0000259" key="9">
    <source>
        <dbReference type="Pfam" id="PF24807"/>
    </source>
</evidence>
<name>A0A078AB19_STYLE</name>
<evidence type="ECO:0000256" key="4">
    <source>
        <dbReference type="ARBA" id="ARBA00022737"/>
    </source>
</evidence>
<dbReference type="PROSITE" id="PS50082">
    <property type="entry name" value="WD_REPEATS_2"/>
    <property type="match status" value="2"/>
</dbReference>
<dbReference type="GO" id="GO:0031145">
    <property type="term" value="P:anaphase-promoting complex-dependent catabolic process"/>
    <property type="evidence" value="ECO:0007669"/>
    <property type="project" value="TreeGrafter"/>
</dbReference>
<protein>
    <submittedName>
        <fullName evidence="10">Anaphase-promoting complex subunit cdc20-like</fullName>
    </submittedName>
</protein>